<dbReference type="InterPro" id="IPR036691">
    <property type="entry name" value="Endo/exonu/phosph_ase_sf"/>
</dbReference>
<keyword evidence="3" id="KW-1185">Reference proteome</keyword>
<proteinExistence type="predicted"/>
<feature type="compositionally biased region" description="Basic and acidic residues" evidence="1">
    <location>
        <begin position="302"/>
        <end position="313"/>
    </location>
</feature>
<evidence type="ECO:0000313" key="3">
    <source>
        <dbReference type="Proteomes" id="UP000807716"/>
    </source>
</evidence>
<evidence type="ECO:0000256" key="1">
    <source>
        <dbReference type="SAM" id="MobiDB-lite"/>
    </source>
</evidence>
<dbReference type="AlphaFoldDB" id="A0A9P6Q5Z3"/>
<dbReference type="EMBL" id="JAAAJB010000274">
    <property type="protein sequence ID" value="KAG0259704.1"/>
    <property type="molecule type" value="Genomic_DNA"/>
</dbReference>
<organism evidence="2 3">
    <name type="scientific">Actinomortierella ambigua</name>
    <dbReference type="NCBI Taxonomy" id="1343610"/>
    <lineage>
        <taxon>Eukaryota</taxon>
        <taxon>Fungi</taxon>
        <taxon>Fungi incertae sedis</taxon>
        <taxon>Mucoromycota</taxon>
        <taxon>Mortierellomycotina</taxon>
        <taxon>Mortierellomycetes</taxon>
        <taxon>Mortierellales</taxon>
        <taxon>Mortierellaceae</taxon>
        <taxon>Actinomortierella</taxon>
    </lineage>
</organism>
<feature type="region of interest" description="Disordered" evidence="1">
    <location>
        <begin position="216"/>
        <end position="313"/>
    </location>
</feature>
<sequence length="313" mass="36450">MASTSLFDSGISARTFQNRVQSTLNFATPNTFGYLPQHFDLKSSYWDKLWKSGSIHVRHQTQIIGMNETAGNEQAASVERDQHCHNGWTTHHSRCQATCDFIFYGHLRPDARTKARQELFRLGCRQSNSVHDQSYMLDDPEQQIHGPQFRTKLVPAAILVLPCSLISSFPQYKGLPNEEFGSDHLSLVTKFRFEDEQIISNKSFSREQVDRALNSHHRQWHYSVPTPPEPFDSMVMVPRPHRPHARDHHGHHHSRTARDHQHDHESHQDRERDSQRGWDRGRGRDNEHRRGSTRGRGRNRKKPDVEVKSSRQH</sequence>
<comment type="caution">
    <text evidence="2">The sequence shown here is derived from an EMBL/GenBank/DDBJ whole genome shotgun (WGS) entry which is preliminary data.</text>
</comment>
<accession>A0A9P6Q5Z3</accession>
<protein>
    <submittedName>
        <fullName evidence="2">Uncharacterized protein</fullName>
    </submittedName>
</protein>
<feature type="compositionally biased region" description="Basic residues" evidence="1">
    <location>
        <begin position="291"/>
        <end position="301"/>
    </location>
</feature>
<dbReference type="Gene3D" id="3.60.10.10">
    <property type="entry name" value="Endonuclease/exonuclease/phosphatase"/>
    <property type="match status" value="1"/>
</dbReference>
<reference evidence="2" key="1">
    <citation type="journal article" date="2020" name="Fungal Divers.">
        <title>Resolving the Mortierellaceae phylogeny through synthesis of multi-gene phylogenetics and phylogenomics.</title>
        <authorList>
            <person name="Vandepol N."/>
            <person name="Liber J."/>
            <person name="Desiro A."/>
            <person name="Na H."/>
            <person name="Kennedy M."/>
            <person name="Barry K."/>
            <person name="Grigoriev I.V."/>
            <person name="Miller A.N."/>
            <person name="O'Donnell K."/>
            <person name="Stajich J.E."/>
            <person name="Bonito G."/>
        </authorList>
    </citation>
    <scope>NUCLEOTIDE SEQUENCE</scope>
    <source>
        <strain evidence="2">BC1065</strain>
    </source>
</reference>
<name>A0A9P6Q5Z3_9FUNG</name>
<feature type="compositionally biased region" description="Basic and acidic residues" evidence="1">
    <location>
        <begin position="256"/>
        <end position="290"/>
    </location>
</feature>
<evidence type="ECO:0000313" key="2">
    <source>
        <dbReference type="EMBL" id="KAG0259704.1"/>
    </source>
</evidence>
<gene>
    <name evidence="2" type="ORF">DFQ27_003923</name>
</gene>
<feature type="compositionally biased region" description="Basic residues" evidence="1">
    <location>
        <begin position="239"/>
        <end position="255"/>
    </location>
</feature>
<dbReference type="Proteomes" id="UP000807716">
    <property type="component" value="Unassembled WGS sequence"/>
</dbReference>
<dbReference type="OrthoDB" id="428734at2759"/>